<organism evidence="6 7">
    <name type="scientific">Bacillus gobiensis</name>
    <dbReference type="NCBI Taxonomy" id="1441095"/>
    <lineage>
        <taxon>Bacteria</taxon>
        <taxon>Bacillati</taxon>
        <taxon>Bacillota</taxon>
        <taxon>Bacilli</taxon>
        <taxon>Bacillales</taxon>
        <taxon>Bacillaceae</taxon>
        <taxon>Bacillus</taxon>
    </lineage>
</organism>
<evidence type="ECO:0000256" key="4">
    <source>
        <dbReference type="ARBA" id="ARBA00023002"/>
    </source>
</evidence>
<dbReference type="InterPro" id="IPR036188">
    <property type="entry name" value="FAD/NAD-bd_sf"/>
</dbReference>
<sequence>MFSVNKCIVIGAGVLGSVTAYKLAKSGAEVTVIDRKDKGQATDAAAGIVCPWLSQRRNKAWYQLAKGGAKYYPSLIAELEADGETDTGYAKVGALSIHTDEKKLSEMIKRAEKRREDAPEIGGITLLSSDEAKAKFPPLADGYGAVYVSGAARVDGRRLRNALNLASKKRGVHFINGEASLYIGHDNKAGVRVDNEIIKADKIIVTAGAWAEKLLRPLGVNFLVSSQKAQIVHLESPNAKTENWPVVMPPNDQYLLSFENGRIIAGATHENDVGFDHRVTAGGLREIFDKALAVAPGLDDSTLVETRVGFRPFTPGFLPVIGNLPNFPNVLAANGLGASGLTMGPYIGSQLAKLALNEPTDIDLSPYDLAGAIG</sequence>
<protein>
    <submittedName>
        <fullName evidence="6">Oxidoreductase</fullName>
    </submittedName>
</protein>
<dbReference type="GO" id="GO:0016491">
    <property type="term" value="F:oxidoreductase activity"/>
    <property type="evidence" value="ECO:0007669"/>
    <property type="project" value="UniProtKB-KW"/>
</dbReference>
<comment type="cofactor">
    <cofactor evidence="1">
        <name>FAD</name>
        <dbReference type="ChEBI" id="CHEBI:57692"/>
    </cofactor>
</comment>
<dbReference type="SUPFAM" id="SSF54373">
    <property type="entry name" value="FAD-linked reductases, C-terminal domain"/>
    <property type="match status" value="1"/>
</dbReference>
<reference evidence="6 7" key="2">
    <citation type="journal article" date="2016" name="Int. J. Syst. Evol. Microbiol.">
        <title>Bacillus gobiensis sp. nov., isolated from a soil sample.</title>
        <authorList>
            <person name="Liu B."/>
            <person name="Liu G.H."/>
            <person name="Cetin S."/>
            <person name="Schumann P."/>
            <person name="Pan Z.Z."/>
            <person name="Chen Q.Q."/>
        </authorList>
    </citation>
    <scope>NUCLEOTIDE SEQUENCE [LARGE SCALE GENOMIC DNA]</scope>
    <source>
        <strain evidence="6 7">FJAT-4402</strain>
    </source>
</reference>
<dbReference type="STRING" id="1441095.AM592_21265"/>
<evidence type="ECO:0000313" key="7">
    <source>
        <dbReference type="Proteomes" id="UP000067625"/>
    </source>
</evidence>
<keyword evidence="3" id="KW-0285">Flavoprotein</keyword>
<dbReference type="PANTHER" id="PTHR13847:SF286">
    <property type="entry name" value="D-AMINO ACID DEHYDROGENASE"/>
    <property type="match status" value="1"/>
</dbReference>
<keyword evidence="7" id="KW-1185">Reference proteome</keyword>
<dbReference type="Gene3D" id="3.50.50.60">
    <property type="entry name" value="FAD/NAD(P)-binding domain"/>
    <property type="match status" value="1"/>
</dbReference>
<reference evidence="7" key="1">
    <citation type="submission" date="2015-08" db="EMBL/GenBank/DDBJ databases">
        <title>Genome sequencing project for genomic taxonomy and phylogenomics of Bacillus-like bacteria.</title>
        <authorList>
            <person name="Liu B."/>
            <person name="Wang J."/>
            <person name="Zhu Y."/>
            <person name="Liu G."/>
            <person name="Chen Q."/>
            <person name="Chen Z."/>
            <person name="Lan J."/>
            <person name="Che J."/>
            <person name="Ge C."/>
            <person name="Shi H."/>
            <person name="Pan Z."/>
            <person name="Liu X."/>
        </authorList>
    </citation>
    <scope>NUCLEOTIDE SEQUENCE [LARGE SCALE GENOMIC DNA]</scope>
    <source>
        <strain evidence="7">FJAT-4402</strain>
    </source>
</reference>
<evidence type="ECO:0000256" key="2">
    <source>
        <dbReference type="ARBA" id="ARBA00009410"/>
    </source>
</evidence>
<dbReference type="GO" id="GO:0005737">
    <property type="term" value="C:cytoplasm"/>
    <property type="evidence" value="ECO:0007669"/>
    <property type="project" value="TreeGrafter"/>
</dbReference>
<dbReference type="AlphaFoldDB" id="A0A0M4FNS9"/>
<feature type="domain" description="FAD dependent oxidoreductase" evidence="5">
    <location>
        <begin position="7"/>
        <end position="354"/>
    </location>
</feature>
<evidence type="ECO:0000313" key="6">
    <source>
        <dbReference type="EMBL" id="ALC84367.1"/>
    </source>
</evidence>
<accession>A0A0M4FNS9</accession>
<evidence type="ECO:0000256" key="3">
    <source>
        <dbReference type="ARBA" id="ARBA00022630"/>
    </source>
</evidence>
<dbReference type="Gene3D" id="3.30.9.10">
    <property type="entry name" value="D-Amino Acid Oxidase, subunit A, domain 2"/>
    <property type="match status" value="1"/>
</dbReference>
<name>A0A0M4FNS9_9BACI</name>
<evidence type="ECO:0000259" key="5">
    <source>
        <dbReference type="Pfam" id="PF01266"/>
    </source>
</evidence>
<dbReference type="PATRIC" id="fig|1441095.3.peg.4711"/>
<comment type="similarity">
    <text evidence="2">Belongs to the DadA oxidoreductase family.</text>
</comment>
<dbReference type="SUPFAM" id="SSF51905">
    <property type="entry name" value="FAD/NAD(P)-binding domain"/>
    <property type="match status" value="1"/>
</dbReference>
<dbReference type="InterPro" id="IPR006076">
    <property type="entry name" value="FAD-dep_OxRdtase"/>
</dbReference>
<gene>
    <name evidence="6" type="ORF">AM592_21265</name>
</gene>
<dbReference type="EMBL" id="CP012600">
    <property type="protein sequence ID" value="ALC84367.1"/>
    <property type="molecule type" value="Genomic_DNA"/>
</dbReference>
<dbReference type="PANTHER" id="PTHR13847">
    <property type="entry name" value="SARCOSINE DEHYDROGENASE-RELATED"/>
    <property type="match status" value="1"/>
</dbReference>
<dbReference type="Proteomes" id="UP000067625">
    <property type="component" value="Chromosome"/>
</dbReference>
<evidence type="ECO:0000256" key="1">
    <source>
        <dbReference type="ARBA" id="ARBA00001974"/>
    </source>
</evidence>
<proteinExistence type="inferred from homology"/>
<keyword evidence="4" id="KW-0560">Oxidoreductase</keyword>
<dbReference type="Pfam" id="PF01266">
    <property type="entry name" value="DAO"/>
    <property type="match status" value="1"/>
</dbReference>